<keyword evidence="5" id="KW-0805">Transcription regulation</keyword>
<feature type="compositionally biased region" description="Basic residues" evidence="9">
    <location>
        <begin position="1"/>
        <end position="12"/>
    </location>
</feature>
<evidence type="ECO:0000256" key="9">
    <source>
        <dbReference type="SAM" id="MobiDB-lite"/>
    </source>
</evidence>
<dbReference type="RefSeq" id="XP_045093382.1">
    <property type="nucleotide sequence ID" value="XM_045243175.1"/>
</dbReference>
<evidence type="ECO:0000256" key="5">
    <source>
        <dbReference type="ARBA" id="ARBA00023015"/>
    </source>
</evidence>
<dbReference type="STRING" id="6238.A8X3L2"/>
<keyword evidence="4" id="KW-0156">Chromatin regulator</keyword>
<evidence type="ECO:0000313" key="13">
    <source>
        <dbReference type="WormBase" id="CBG07153"/>
    </source>
</evidence>
<dbReference type="HOGENOM" id="CLU_024762_1_0_1"/>
<feature type="compositionally biased region" description="Basic and acidic residues" evidence="9">
    <location>
        <begin position="138"/>
        <end position="147"/>
    </location>
</feature>
<evidence type="ECO:0000256" key="2">
    <source>
        <dbReference type="ARBA" id="ARBA00013184"/>
    </source>
</evidence>
<dbReference type="CTD" id="8574260"/>
<accession>A8X3L2</accession>
<protein>
    <recommendedName>
        <fullName evidence="2">histone acetyltransferase</fullName>
        <ecNumber evidence="2">2.3.1.48</ecNumber>
    </recommendedName>
</protein>
<dbReference type="InterPro" id="IPR031162">
    <property type="entry name" value="CBP_P300_HAT"/>
</dbReference>
<gene>
    <name evidence="11 13" type="ORF">CBG07153</name>
    <name evidence="11" type="ORF">CBG_07153</name>
</gene>
<dbReference type="PROSITE" id="PS51727">
    <property type="entry name" value="CBP_P300_HAT"/>
    <property type="match status" value="1"/>
</dbReference>
<dbReference type="GO" id="GO:0031490">
    <property type="term" value="F:chromatin DNA binding"/>
    <property type="evidence" value="ECO:0000318"/>
    <property type="project" value="GO_Central"/>
</dbReference>
<dbReference type="PANTHER" id="PTHR13808:SF1">
    <property type="entry name" value="HISTONE ACETYLTRANSFERASE"/>
    <property type="match status" value="1"/>
</dbReference>
<dbReference type="PANTHER" id="PTHR13808">
    <property type="entry name" value="CBP/P300-RELATED"/>
    <property type="match status" value="1"/>
</dbReference>
<organism evidence="11 12">
    <name type="scientific">Caenorhabditis briggsae</name>
    <dbReference type="NCBI Taxonomy" id="6238"/>
    <lineage>
        <taxon>Eukaryota</taxon>
        <taxon>Metazoa</taxon>
        <taxon>Ecdysozoa</taxon>
        <taxon>Nematoda</taxon>
        <taxon>Chromadorea</taxon>
        <taxon>Rhabditida</taxon>
        <taxon>Rhabditina</taxon>
        <taxon>Rhabditomorpha</taxon>
        <taxon>Rhabditoidea</taxon>
        <taxon>Rhabditidae</taxon>
        <taxon>Peloderinae</taxon>
        <taxon>Caenorhabditis</taxon>
    </lineage>
</organism>
<dbReference type="InterPro" id="IPR013083">
    <property type="entry name" value="Znf_RING/FYVE/PHD"/>
</dbReference>
<feature type="compositionally biased region" description="Polar residues" evidence="9">
    <location>
        <begin position="154"/>
        <end position="167"/>
    </location>
</feature>
<dbReference type="Proteomes" id="UP000008549">
    <property type="component" value="Unassembled WGS sequence"/>
</dbReference>
<evidence type="ECO:0000313" key="12">
    <source>
        <dbReference type="Proteomes" id="UP000008549"/>
    </source>
</evidence>
<dbReference type="InParanoid" id="A8X3L2"/>
<dbReference type="SMART" id="SM01250">
    <property type="entry name" value="KAT11"/>
    <property type="match status" value="1"/>
</dbReference>
<keyword evidence="3" id="KW-0808">Transferase</keyword>
<evidence type="ECO:0000256" key="8">
    <source>
        <dbReference type="ARBA" id="ARBA00048017"/>
    </source>
</evidence>
<evidence type="ECO:0000256" key="6">
    <source>
        <dbReference type="ARBA" id="ARBA00023163"/>
    </source>
</evidence>
<evidence type="ECO:0000256" key="1">
    <source>
        <dbReference type="ARBA" id="ARBA00004123"/>
    </source>
</evidence>
<feature type="compositionally biased region" description="Basic and acidic residues" evidence="9">
    <location>
        <begin position="111"/>
        <end position="121"/>
    </location>
</feature>
<dbReference type="GO" id="GO:0045944">
    <property type="term" value="P:positive regulation of transcription by RNA polymerase II"/>
    <property type="evidence" value="ECO:0000318"/>
    <property type="project" value="GO_Central"/>
</dbReference>
<proteinExistence type="predicted"/>
<dbReference type="GO" id="GO:0000123">
    <property type="term" value="C:histone acetyltransferase complex"/>
    <property type="evidence" value="ECO:0000318"/>
    <property type="project" value="GO_Central"/>
</dbReference>
<comment type="subcellular location">
    <subcellularLocation>
        <location evidence="1">Nucleus</location>
    </subcellularLocation>
</comment>
<dbReference type="Gene3D" id="3.30.40.10">
    <property type="entry name" value="Zinc/RING finger domain, C3HC4 (zinc finger)"/>
    <property type="match status" value="1"/>
</dbReference>
<evidence type="ECO:0000256" key="3">
    <source>
        <dbReference type="ARBA" id="ARBA00022679"/>
    </source>
</evidence>
<name>A8X3L2_CAEBR</name>
<evidence type="ECO:0000313" key="11">
    <source>
        <dbReference type="EMBL" id="CAP27222.2"/>
    </source>
</evidence>
<dbReference type="Pfam" id="PF08214">
    <property type="entry name" value="HAT_KAT11"/>
    <property type="match status" value="1"/>
</dbReference>
<dbReference type="EC" id="2.3.1.48" evidence="2"/>
<feature type="compositionally biased region" description="Low complexity" evidence="9">
    <location>
        <begin position="38"/>
        <end position="49"/>
    </location>
</feature>
<dbReference type="WormBase" id="CBG07153">
    <property type="protein sequence ID" value="CBP31745"/>
    <property type="gene ID" value="WBGene00029297"/>
</dbReference>
<evidence type="ECO:0000259" key="10">
    <source>
        <dbReference type="PROSITE" id="PS51727"/>
    </source>
</evidence>
<dbReference type="InterPro" id="IPR013178">
    <property type="entry name" value="Histone_AcTrfase_Rtt109/CBP"/>
</dbReference>
<dbReference type="GO" id="GO:0005634">
    <property type="term" value="C:nucleus"/>
    <property type="evidence" value="ECO:0007669"/>
    <property type="project" value="UniProtKB-SubCell"/>
</dbReference>
<keyword evidence="7" id="KW-0539">Nucleus</keyword>
<dbReference type="eggNOG" id="KOG1778">
    <property type="taxonomic scope" value="Eukaryota"/>
</dbReference>
<keyword evidence="12" id="KW-1185">Reference proteome</keyword>
<evidence type="ECO:0000256" key="4">
    <source>
        <dbReference type="ARBA" id="ARBA00022853"/>
    </source>
</evidence>
<feature type="compositionally biased region" description="Basic and acidic residues" evidence="9">
    <location>
        <begin position="53"/>
        <end position="89"/>
    </location>
</feature>
<dbReference type="EMBL" id="HE600957">
    <property type="protein sequence ID" value="CAP27222.2"/>
    <property type="molecule type" value="Genomic_DNA"/>
</dbReference>
<reference evidence="11 12" key="1">
    <citation type="journal article" date="2003" name="PLoS Biol.">
        <title>The genome sequence of Caenorhabditis briggsae: a platform for comparative genomics.</title>
        <authorList>
            <person name="Stein L.D."/>
            <person name="Bao Z."/>
            <person name="Blasiar D."/>
            <person name="Blumenthal T."/>
            <person name="Brent M.R."/>
            <person name="Chen N."/>
            <person name="Chinwalla A."/>
            <person name="Clarke L."/>
            <person name="Clee C."/>
            <person name="Coghlan A."/>
            <person name="Coulson A."/>
            <person name="D'Eustachio P."/>
            <person name="Fitch D.H."/>
            <person name="Fulton L.A."/>
            <person name="Fulton R.E."/>
            <person name="Griffiths-Jones S."/>
            <person name="Harris T.W."/>
            <person name="Hillier L.W."/>
            <person name="Kamath R."/>
            <person name="Kuwabara P.E."/>
            <person name="Mardis E.R."/>
            <person name="Marra M.A."/>
            <person name="Miner T.L."/>
            <person name="Minx P."/>
            <person name="Mullikin J.C."/>
            <person name="Plumb R.W."/>
            <person name="Rogers J."/>
            <person name="Schein J.E."/>
            <person name="Sohrmann M."/>
            <person name="Spieth J."/>
            <person name="Stajich J.E."/>
            <person name="Wei C."/>
            <person name="Willey D."/>
            <person name="Wilson R.K."/>
            <person name="Durbin R."/>
            <person name="Waterston R.H."/>
        </authorList>
    </citation>
    <scope>NUCLEOTIDE SEQUENCE [LARGE SCALE GENOMIC DNA]</scope>
    <source>
        <strain evidence="11 12">AF16</strain>
    </source>
</reference>
<feature type="domain" description="CBP/p300-type HAT" evidence="10">
    <location>
        <begin position="289"/>
        <end position="613"/>
    </location>
</feature>
<dbReference type="KEGG" id="cbr:CBG_07153"/>
<comment type="catalytic activity">
    <reaction evidence="8">
        <text>L-lysyl-[protein] + acetyl-CoA = N(6)-acetyl-L-lysyl-[protein] + CoA + H(+)</text>
        <dbReference type="Rhea" id="RHEA:45948"/>
        <dbReference type="Rhea" id="RHEA-COMP:9752"/>
        <dbReference type="Rhea" id="RHEA-COMP:10731"/>
        <dbReference type="ChEBI" id="CHEBI:15378"/>
        <dbReference type="ChEBI" id="CHEBI:29969"/>
        <dbReference type="ChEBI" id="CHEBI:57287"/>
        <dbReference type="ChEBI" id="CHEBI:57288"/>
        <dbReference type="ChEBI" id="CHEBI:61930"/>
        <dbReference type="EC" id="2.3.1.48"/>
    </reaction>
</comment>
<dbReference type="AlphaFoldDB" id="A8X3L2"/>
<dbReference type="GO" id="GO:0003713">
    <property type="term" value="F:transcription coactivator activity"/>
    <property type="evidence" value="ECO:0000318"/>
    <property type="project" value="GO_Central"/>
</dbReference>
<dbReference type="GO" id="GO:0004402">
    <property type="term" value="F:histone acetyltransferase activity"/>
    <property type="evidence" value="ECO:0000318"/>
    <property type="project" value="GO_Central"/>
</dbReference>
<sequence>MILENKRKRVQKVRICPTCPDCTQGSEEKPVQKPESSQPQPAIAHPAAQESQKLSEHLSKVLEEESDYLKDKENQKVEEEEIENSRDTVEDFETMGRSRNRILAEKAGPSKNEDLNSKDTVENMEDDGIKTKSRRSKRTEMATKEQEKEEDPTVSAQNSRIKSTSGGTRVKKAKMVPQLTCCSEVADLQFSTSNRKCQADQDCRIKAMEPYMVEKKIQGSIEINYCVECFSKATDLDKKKWKRMINVNEKIEKVLSCQECGMLWHEQCSFYYDDPEEFICRSCDSDAYQTVLTDKTRTRDSDFMERTLNEFLDSKLGGDPQKKPQKISVRIVRAQSDVDTINLAPGMFSNEFLKKYKDKVQRSVRTIFVFQRQKGIEQLFFIIFTSEYPNHGDGPSWFVLDYLDSVQHFQPHSFKTEVYNEIVLTYFDWMRRTGFLKGYIWVDPPQPGDDYLLNIHPPQQKYPGPERLQNWYSNVLAKGRTRGLVREFRDFGAEKKLRKFKKPTDLPFFHASLWTNLMALYSDDMEEKRIPKSKFWTLMAPEFKGHVKDNIFIELTEPRDSEKTQEDNRTRISQDCLSDGSEFLYTLQEHDFEFGESRRALYASVGVVRMIES</sequence>
<reference evidence="11 12" key="2">
    <citation type="journal article" date="2011" name="PLoS Genet.">
        <title>Caenorhabditis briggsae recombinant inbred line genotypes reveal inter-strain incompatibility and the evolution of recombination.</title>
        <authorList>
            <person name="Ross J.A."/>
            <person name="Koboldt D.C."/>
            <person name="Staisch J.E."/>
            <person name="Chamberlin H.M."/>
            <person name="Gupta B.P."/>
            <person name="Miller R.D."/>
            <person name="Baird S.E."/>
            <person name="Haag E.S."/>
        </authorList>
    </citation>
    <scope>NUCLEOTIDE SEQUENCE [LARGE SCALE GENOMIC DNA]</scope>
    <source>
        <strain evidence="11 12">AF16</strain>
    </source>
</reference>
<dbReference type="GO" id="GO:0005667">
    <property type="term" value="C:transcription regulator complex"/>
    <property type="evidence" value="ECO:0000318"/>
    <property type="project" value="GO_Central"/>
</dbReference>
<evidence type="ECO:0000256" key="7">
    <source>
        <dbReference type="ARBA" id="ARBA00023242"/>
    </source>
</evidence>
<feature type="region of interest" description="Disordered" evidence="9">
    <location>
        <begin position="1"/>
        <end position="169"/>
    </location>
</feature>
<dbReference type="OMA" id="ILAYFEH"/>
<keyword evidence="6" id="KW-0804">Transcription</keyword>
<dbReference type="GeneID" id="8574260"/>